<dbReference type="Proteomes" id="UP000276295">
    <property type="component" value="Unassembled WGS sequence"/>
</dbReference>
<keyword evidence="3" id="KW-1185">Reference proteome</keyword>
<reference evidence="2 3" key="1">
    <citation type="submission" date="2018-09" db="EMBL/GenBank/DDBJ databases">
        <title>Draft genome sequence of Buttiauxella izardii CCUG 35510T.</title>
        <authorList>
            <person name="Salva-Serra F."/>
            <person name="Marathe N."/>
            <person name="Moore E."/>
            <person name="Stadler-Svensson L."/>
            <person name="Engstrom-Jakobsson H."/>
        </authorList>
    </citation>
    <scope>NUCLEOTIDE SEQUENCE [LARGE SCALE GENOMIC DNA]</scope>
    <source>
        <strain evidence="2 3">CCUG 35510</strain>
    </source>
</reference>
<dbReference type="EMBL" id="QZWH01000001">
    <property type="protein sequence ID" value="RJT27901.1"/>
    <property type="molecule type" value="Genomic_DNA"/>
</dbReference>
<name>A0A3A5JY03_9ENTR</name>
<protein>
    <submittedName>
        <fullName evidence="2">DUF1120 domain-containing protein</fullName>
    </submittedName>
</protein>
<dbReference type="AlphaFoldDB" id="A0A3A5JY03"/>
<evidence type="ECO:0000256" key="1">
    <source>
        <dbReference type="SAM" id="SignalP"/>
    </source>
</evidence>
<sequence length="235" mass="24526">MVNMKKNLIAVCLGLACFSAVAKDNVELRVDGTLVTAACTPTLNNGGVVNFGHIPLGNLSKTAVNRLGRKPITLTITCEQPTSIGFTTMDNRQDSLQNMTISDAWPDGSVSSATGNQYGLGFTAGNVRIGAYTVAVQPSNITVDGAKADGLRNMPSNDIYNTDWSKMTPAGATASGHPGYLRTITAATTGTLIPVAGKVFVYPLDVVAGIQATDTLAITDDTEMDGSATFSLVYL</sequence>
<evidence type="ECO:0000313" key="2">
    <source>
        <dbReference type="EMBL" id="RJT27901.1"/>
    </source>
</evidence>
<dbReference type="Pfam" id="PF06551">
    <property type="entry name" value="DUF1120"/>
    <property type="match status" value="1"/>
</dbReference>
<feature type="chain" id="PRO_5017176082" evidence="1">
    <location>
        <begin position="23"/>
        <end position="235"/>
    </location>
</feature>
<dbReference type="InterPro" id="IPR010546">
    <property type="entry name" value="DUF1120"/>
</dbReference>
<organism evidence="2 3">
    <name type="scientific">Buttiauxella izardii</name>
    <dbReference type="NCBI Taxonomy" id="82991"/>
    <lineage>
        <taxon>Bacteria</taxon>
        <taxon>Pseudomonadati</taxon>
        <taxon>Pseudomonadota</taxon>
        <taxon>Gammaproteobacteria</taxon>
        <taxon>Enterobacterales</taxon>
        <taxon>Enterobacteriaceae</taxon>
        <taxon>Buttiauxella</taxon>
    </lineage>
</organism>
<comment type="caution">
    <text evidence="2">The sequence shown here is derived from an EMBL/GenBank/DDBJ whole genome shotgun (WGS) entry which is preliminary data.</text>
</comment>
<evidence type="ECO:0000313" key="3">
    <source>
        <dbReference type="Proteomes" id="UP000276295"/>
    </source>
</evidence>
<dbReference type="PROSITE" id="PS51257">
    <property type="entry name" value="PROKAR_LIPOPROTEIN"/>
    <property type="match status" value="1"/>
</dbReference>
<proteinExistence type="predicted"/>
<gene>
    <name evidence="2" type="ORF">D6029_00065</name>
</gene>
<keyword evidence="1" id="KW-0732">Signal</keyword>
<accession>A0A3A5JY03</accession>
<dbReference type="OrthoDB" id="6602763at2"/>
<feature type="signal peptide" evidence="1">
    <location>
        <begin position="1"/>
        <end position="22"/>
    </location>
</feature>